<reference evidence="8 9" key="1">
    <citation type="journal article" date="2014" name="BMC Genomics">
        <title>Genome sequencing of four Aureobasidium pullulans varieties: biotechnological potential, stress tolerance, and description of new species.</title>
        <authorList>
            <person name="Gostin Ar C."/>
            <person name="Ohm R.A."/>
            <person name="Kogej T."/>
            <person name="Sonjak S."/>
            <person name="Turk M."/>
            <person name="Zajc J."/>
            <person name="Zalar P."/>
            <person name="Grube M."/>
            <person name="Sun H."/>
            <person name="Han J."/>
            <person name="Sharma A."/>
            <person name="Chiniquy J."/>
            <person name="Ngan C.Y."/>
            <person name="Lipzen A."/>
            <person name="Barry K."/>
            <person name="Grigoriev I.V."/>
            <person name="Gunde-Cimerman N."/>
        </authorList>
    </citation>
    <scope>NUCLEOTIDE SEQUENCE [LARGE SCALE GENOMIC DNA]</scope>
    <source>
        <strain evidence="8 9">EXF-2481</strain>
    </source>
</reference>
<evidence type="ECO:0000259" key="7">
    <source>
        <dbReference type="PROSITE" id="PS51194"/>
    </source>
</evidence>
<dbReference type="Pfam" id="PF00176">
    <property type="entry name" value="SNF2-rel_dom"/>
    <property type="match status" value="1"/>
</dbReference>
<keyword evidence="5" id="KW-0067">ATP-binding</keyword>
<evidence type="ECO:0000256" key="1">
    <source>
        <dbReference type="ARBA" id="ARBA00007025"/>
    </source>
</evidence>
<keyword evidence="2" id="KW-0547">Nucleotide-binding</keyword>
<sequence>MADLVVATYPELVSGFNLKSHKYPENISEAEKQTHFDKVIRPTLCALFQFRFRAIFIDEGHIIRNVKTMFAQAVQKLDGKHRWVLTGTPMTNSPKDLYSLLTFIRHPEALKLTFKQFEKRHRGEIEDDSKGKSKGGGRGTGKGKSKVKGKSKGNSKDDDKKGVDEKWIAGLLKNCMSRWTYEDELFAQLLIGIPTPKIIDWTQEFSAPERIIYSVVCERLLLLAIDMVNDHSSVDASQYIKGQLMLLRMMIGHVLTTLTPFTSLTDEDMTKIFTQISITADPYAQDYIEALKKIHKNARCVICHKGAQDKQYTRCYHVHCGPCLDEQKRLAIEHNLDCAECVVCKSPISEVTIILEVIKEEHEEEKKYQPQEEKLKAEANEADPEVKEAVLEEEEDESEKKVEEPRWLNKEGNVIPSTKSAASVSFLKSWRAADPQAKAVVFTGFKDSHRFLEATFSQKDWKLTTLTSDMSGAERDVSVKRFEEDPEIFIMLAMSGVGEVGLNLTVAQYLINYDNYFNESTELQTRGRIYRIGQEKETTMVSLTVAGTVDDRIVEIKRRKITDIQKVIKASNVERAKALLAMFKRSKINDDEEPVWLDDTGIEADAT</sequence>
<dbReference type="OrthoDB" id="448448at2759"/>
<dbReference type="InterPro" id="IPR027417">
    <property type="entry name" value="P-loop_NTPase"/>
</dbReference>
<dbReference type="PANTHER" id="PTHR45626">
    <property type="entry name" value="TRANSCRIPTION TERMINATION FACTOR 2-RELATED"/>
    <property type="match status" value="1"/>
</dbReference>
<dbReference type="GO" id="GO:0005634">
    <property type="term" value="C:nucleus"/>
    <property type="evidence" value="ECO:0007669"/>
    <property type="project" value="TreeGrafter"/>
</dbReference>
<feature type="region of interest" description="Disordered" evidence="6">
    <location>
        <begin position="123"/>
        <end position="160"/>
    </location>
</feature>
<feature type="region of interest" description="Disordered" evidence="6">
    <location>
        <begin position="365"/>
        <end position="384"/>
    </location>
</feature>
<gene>
    <name evidence="8" type="ORF">AUEXF2481DRAFT_37748</name>
</gene>
<dbReference type="GO" id="GO:0005524">
    <property type="term" value="F:ATP binding"/>
    <property type="evidence" value="ECO:0007669"/>
    <property type="project" value="UniProtKB-KW"/>
</dbReference>
<dbReference type="PROSITE" id="PS51194">
    <property type="entry name" value="HELICASE_CTER"/>
    <property type="match status" value="1"/>
</dbReference>
<evidence type="ECO:0000313" key="9">
    <source>
        <dbReference type="Proteomes" id="UP000030641"/>
    </source>
</evidence>
<dbReference type="HOGENOM" id="CLU_449745_0_0_1"/>
<evidence type="ECO:0000256" key="6">
    <source>
        <dbReference type="SAM" id="MobiDB-lite"/>
    </source>
</evidence>
<protein>
    <recommendedName>
        <fullName evidence="7">Helicase C-terminal domain-containing protein</fullName>
    </recommendedName>
</protein>
<dbReference type="InterPro" id="IPR050628">
    <property type="entry name" value="SNF2_RAD54_helicase_TF"/>
</dbReference>
<dbReference type="Pfam" id="PF00271">
    <property type="entry name" value="Helicase_C"/>
    <property type="match status" value="1"/>
</dbReference>
<dbReference type="InterPro" id="IPR001650">
    <property type="entry name" value="Helicase_C-like"/>
</dbReference>
<evidence type="ECO:0000313" key="8">
    <source>
        <dbReference type="EMBL" id="KEQ97218.1"/>
    </source>
</evidence>
<dbReference type="GO" id="GO:0006281">
    <property type="term" value="P:DNA repair"/>
    <property type="evidence" value="ECO:0007669"/>
    <property type="project" value="TreeGrafter"/>
</dbReference>
<proteinExistence type="inferred from homology"/>
<dbReference type="InterPro" id="IPR049730">
    <property type="entry name" value="SNF2/RAD54-like_C"/>
</dbReference>
<dbReference type="GO" id="GO:0008094">
    <property type="term" value="F:ATP-dependent activity, acting on DNA"/>
    <property type="evidence" value="ECO:0007669"/>
    <property type="project" value="TreeGrafter"/>
</dbReference>
<dbReference type="InterPro" id="IPR038718">
    <property type="entry name" value="SNF2-like_sf"/>
</dbReference>
<dbReference type="Gene3D" id="3.30.40.10">
    <property type="entry name" value="Zinc/RING finger domain, C3HC4 (zinc finger)"/>
    <property type="match status" value="1"/>
</dbReference>
<accession>A0A074YHD9</accession>
<dbReference type="Gene3D" id="3.40.50.300">
    <property type="entry name" value="P-loop containing nucleotide triphosphate hydrolases"/>
    <property type="match status" value="1"/>
</dbReference>
<feature type="compositionally biased region" description="Basic residues" evidence="6">
    <location>
        <begin position="141"/>
        <end position="153"/>
    </location>
</feature>
<dbReference type="OMA" id="ICEMESW"/>
<dbReference type="SUPFAM" id="SSF57850">
    <property type="entry name" value="RING/U-box"/>
    <property type="match status" value="1"/>
</dbReference>
<name>A0A074YHD9_AURSE</name>
<comment type="similarity">
    <text evidence="1">Belongs to the SNF2/RAD54 helicase family.</text>
</comment>
<dbReference type="EMBL" id="KL584754">
    <property type="protein sequence ID" value="KEQ97218.1"/>
    <property type="molecule type" value="Genomic_DNA"/>
</dbReference>
<dbReference type="SMART" id="SM00490">
    <property type="entry name" value="HELICc"/>
    <property type="match status" value="1"/>
</dbReference>
<dbReference type="STRING" id="1043005.A0A074YHD9"/>
<keyword evidence="3" id="KW-0378">Hydrolase</keyword>
<evidence type="ECO:0000256" key="2">
    <source>
        <dbReference type="ARBA" id="ARBA00022741"/>
    </source>
</evidence>
<dbReference type="Gene3D" id="3.40.50.10810">
    <property type="entry name" value="Tandem AAA-ATPase domain"/>
    <property type="match status" value="1"/>
</dbReference>
<evidence type="ECO:0000256" key="4">
    <source>
        <dbReference type="ARBA" id="ARBA00022806"/>
    </source>
</evidence>
<dbReference type="AlphaFoldDB" id="A0A074YHD9"/>
<organism evidence="8 9">
    <name type="scientific">Aureobasidium subglaciale (strain EXF-2481)</name>
    <name type="common">Aureobasidium pullulans var. subglaciale</name>
    <dbReference type="NCBI Taxonomy" id="1043005"/>
    <lineage>
        <taxon>Eukaryota</taxon>
        <taxon>Fungi</taxon>
        <taxon>Dikarya</taxon>
        <taxon>Ascomycota</taxon>
        <taxon>Pezizomycotina</taxon>
        <taxon>Dothideomycetes</taxon>
        <taxon>Dothideomycetidae</taxon>
        <taxon>Dothideales</taxon>
        <taxon>Saccotheciaceae</taxon>
        <taxon>Aureobasidium</taxon>
    </lineage>
</organism>
<evidence type="ECO:0000256" key="5">
    <source>
        <dbReference type="ARBA" id="ARBA00022840"/>
    </source>
</evidence>
<keyword evidence="4" id="KW-0347">Helicase</keyword>
<dbReference type="CDD" id="cd18793">
    <property type="entry name" value="SF2_C_SNF"/>
    <property type="match status" value="1"/>
</dbReference>
<dbReference type="InterPro" id="IPR000330">
    <property type="entry name" value="SNF2_N"/>
</dbReference>
<dbReference type="RefSeq" id="XP_013345852.1">
    <property type="nucleotide sequence ID" value="XM_013490398.1"/>
</dbReference>
<dbReference type="SUPFAM" id="SSF52540">
    <property type="entry name" value="P-loop containing nucleoside triphosphate hydrolases"/>
    <property type="match status" value="1"/>
</dbReference>
<dbReference type="GO" id="GO:0016787">
    <property type="term" value="F:hydrolase activity"/>
    <property type="evidence" value="ECO:0007669"/>
    <property type="project" value="UniProtKB-KW"/>
</dbReference>
<feature type="domain" description="Helicase C-terminal" evidence="7">
    <location>
        <begin position="425"/>
        <end position="572"/>
    </location>
</feature>
<dbReference type="Proteomes" id="UP000030641">
    <property type="component" value="Unassembled WGS sequence"/>
</dbReference>
<dbReference type="GO" id="GO:0004386">
    <property type="term" value="F:helicase activity"/>
    <property type="evidence" value="ECO:0007669"/>
    <property type="project" value="UniProtKB-KW"/>
</dbReference>
<dbReference type="InterPro" id="IPR013083">
    <property type="entry name" value="Znf_RING/FYVE/PHD"/>
</dbReference>
<evidence type="ECO:0000256" key="3">
    <source>
        <dbReference type="ARBA" id="ARBA00022801"/>
    </source>
</evidence>
<keyword evidence="9" id="KW-1185">Reference proteome</keyword>
<dbReference type="GeneID" id="25365925"/>
<dbReference type="InParanoid" id="A0A074YHD9"/>
<dbReference type="PANTHER" id="PTHR45626:SF17">
    <property type="entry name" value="HELICASE-LIKE TRANSCRIPTION FACTOR"/>
    <property type="match status" value="1"/>
</dbReference>